<dbReference type="EMBL" id="MK962631">
    <property type="protein sequence ID" value="QDH84135.1"/>
    <property type="molecule type" value="Genomic_DNA"/>
</dbReference>
<name>A0A514CUI0_9CAUD</name>
<protein>
    <submittedName>
        <fullName evidence="1">Uncharacterized protein</fullName>
    </submittedName>
</protein>
<proteinExistence type="predicted"/>
<evidence type="ECO:0000313" key="2">
    <source>
        <dbReference type="Proteomes" id="UP000315923"/>
    </source>
</evidence>
<keyword evidence="2" id="KW-1185">Reference proteome</keyword>
<dbReference type="Proteomes" id="UP000315923">
    <property type="component" value="Segment"/>
</dbReference>
<evidence type="ECO:0000313" key="1">
    <source>
        <dbReference type="EMBL" id="QDH84135.1"/>
    </source>
</evidence>
<sequence length="101" mass="11631">MDCPIPLMDDPLSVYWDQPSHNQLFFTEEAVIVPRHAFNMLKEYSSSNPSGAYHGKMWKCYFDGQWELCWFGIHTTDPKLVTINRMSLIVDDVGVTTLMDG</sequence>
<reference evidence="1 2" key="1">
    <citation type="submission" date="2019-05" db="EMBL/GenBank/DDBJ databases">
        <title>Complete genome sequence of sixteen phages from Abidjan, cote d'Ivoire, isolated on a single strain of Achromobacter xylosoxidans.</title>
        <authorList>
            <person name="Essoh C."/>
            <person name="Vernadet J.-P."/>
            <person name="Vergnaud G."/>
            <person name="Pourcel C."/>
        </authorList>
    </citation>
    <scope>NUCLEOTIDE SEQUENCE [LARGE SCALE GENOMIC DNA]</scope>
</reference>
<accession>A0A514CUI0</accession>
<organism evidence="1 2">
    <name type="scientific">Achromobacter phage vB_AxyP_19-32_Axy12</name>
    <dbReference type="NCBI Taxonomy" id="2591043"/>
    <lineage>
        <taxon>Viruses</taxon>
        <taxon>Duplodnaviria</taxon>
        <taxon>Heunggongvirae</taxon>
        <taxon>Uroviricota</taxon>
        <taxon>Caudoviricetes</taxon>
        <taxon>Schitoviridae</taxon>
        <taxon>Rothmandenesvirinae</taxon>
        <taxon>Dongdastvirus</taxon>
        <taxon>Dongdastvirus Axy12</taxon>
    </lineage>
</organism>
<gene>
    <name evidence="1" type="ORF">Axy12_026</name>
</gene>